<proteinExistence type="predicted"/>
<gene>
    <name evidence="1" type="ORF">Nepgr_027630</name>
</gene>
<dbReference type="Proteomes" id="UP001279734">
    <property type="component" value="Unassembled WGS sequence"/>
</dbReference>
<protein>
    <submittedName>
        <fullName evidence="1">Uncharacterized protein</fullName>
    </submittedName>
</protein>
<organism evidence="1 2">
    <name type="scientific">Nepenthes gracilis</name>
    <name type="common">Slender pitcher plant</name>
    <dbReference type="NCBI Taxonomy" id="150966"/>
    <lineage>
        <taxon>Eukaryota</taxon>
        <taxon>Viridiplantae</taxon>
        <taxon>Streptophyta</taxon>
        <taxon>Embryophyta</taxon>
        <taxon>Tracheophyta</taxon>
        <taxon>Spermatophyta</taxon>
        <taxon>Magnoliopsida</taxon>
        <taxon>eudicotyledons</taxon>
        <taxon>Gunneridae</taxon>
        <taxon>Pentapetalae</taxon>
        <taxon>Caryophyllales</taxon>
        <taxon>Nepenthaceae</taxon>
        <taxon>Nepenthes</taxon>
    </lineage>
</organism>
<dbReference type="EMBL" id="BSYO01000030">
    <property type="protein sequence ID" value="GMH25787.1"/>
    <property type="molecule type" value="Genomic_DNA"/>
</dbReference>
<dbReference type="AlphaFoldDB" id="A0AAD3TC26"/>
<keyword evidence="2" id="KW-1185">Reference proteome</keyword>
<sequence>MDVLLTVTGERPRMFVNAQLKIKKVLDLLRGGNLPIIIFEGLSAECSAAASRWDSLRLWPLEGSGICREVGGDSWLRWCGAESSGITGAATLKTTGAERGSVKL</sequence>
<comment type="caution">
    <text evidence="1">The sequence shown here is derived from an EMBL/GenBank/DDBJ whole genome shotgun (WGS) entry which is preliminary data.</text>
</comment>
<evidence type="ECO:0000313" key="2">
    <source>
        <dbReference type="Proteomes" id="UP001279734"/>
    </source>
</evidence>
<reference evidence="1" key="1">
    <citation type="submission" date="2023-05" db="EMBL/GenBank/DDBJ databases">
        <title>Nepenthes gracilis genome sequencing.</title>
        <authorList>
            <person name="Fukushima K."/>
        </authorList>
    </citation>
    <scope>NUCLEOTIDE SEQUENCE</scope>
    <source>
        <strain evidence="1">SING2019-196</strain>
    </source>
</reference>
<name>A0AAD3TC26_NEPGR</name>
<accession>A0AAD3TC26</accession>
<evidence type="ECO:0000313" key="1">
    <source>
        <dbReference type="EMBL" id="GMH25787.1"/>
    </source>
</evidence>